<feature type="compositionally biased region" description="Low complexity" evidence="1">
    <location>
        <begin position="363"/>
        <end position="372"/>
    </location>
</feature>
<proteinExistence type="predicted"/>
<dbReference type="Proteomes" id="UP001597173">
    <property type="component" value="Unassembled WGS sequence"/>
</dbReference>
<protein>
    <submittedName>
        <fullName evidence="3">Uncharacterized protein</fullName>
    </submittedName>
</protein>
<gene>
    <name evidence="3" type="ORF">ACFQ33_03220</name>
</gene>
<feature type="transmembrane region" description="Helical" evidence="2">
    <location>
        <begin position="12"/>
        <end position="34"/>
    </location>
</feature>
<evidence type="ECO:0000313" key="3">
    <source>
        <dbReference type="EMBL" id="MFD1326904.1"/>
    </source>
</evidence>
<organism evidence="3 4">
    <name type="scientific">Mycoplana ramosa</name>
    <name type="common">Mycoplana bullata</name>
    <dbReference type="NCBI Taxonomy" id="40837"/>
    <lineage>
        <taxon>Bacteria</taxon>
        <taxon>Pseudomonadati</taxon>
        <taxon>Pseudomonadota</taxon>
        <taxon>Alphaproteobacteria</taxon>
        <taxon>Hyphomicrobiales</taxon>
        <taxon>Rhizobiaceae</taxon>
        <taxon>Mycoplana</taxon>
    </lineage>
</organism>
<accession>A0ABW3YQS2</accession>
<sequence>METAKSAAAGYGNLIVIGALAFAGAYVGAARNFLRNLAVYDLSSFTFLKQSVEIVAASIFAMIAFAALPDPFWVFAAPAGGDSQSVPARSGEISAIWIALAPILGLMPRSATQFVYTKTRNLIAWIKSEDDRFERVTRITPMDVIDGIDFATRFRLEDCGIYDVQNLAAANPIMLHIESPFGIYQCIDWVAQAQLCHILGIEKFLMMRELNIRTIFDLERAIDSKGEPNEADTIYAGILFAATDNLRSVSAIGNSRPFIMQDGKVAAVSIDDYCAWARTVIGTTPEQTTRCIEHVMRWIGDDLHVRRLRLVWNDISSSLGPRAWALQDAVCPQSKESAAGPSDRADNGGSAAGETAAPPKAEGGAADATDTGIDPEPSEPAKADETADTQQQADAPRSPPDDR</sequence>
<keyword evidence="2" id="KW-1133">Transmembrane helix</keyword>
<dbReference type="RefSeq" id="WP_374837418.1">
    <property type="nucleotide sequence ID" value="NZ_JBHEEW010000004.1"/>
</dbReference>
<feature type="region of interest" description="Disordered" evidence="1">
    <location>
        <begin position="334"/>
        <end position="403"/>
    </location>
</feature>
<name>A0ABW3YQS2_MYCRA</name>
<keyword evidence="4" id="KW-1185">Reference proteome</keyword>
<reference evidence="4" key="1">
    <citation type="journal article" date="2019" name="Int. J. Syst. Evol. Microbiol.">
        <title>The Global Catalogue of Microorganisms (GCM) 10K type strain sequencing project: providing services to taxonomists for standard genome sequencing and annotation.</title>
        <authorList>
            <consortium name="The Broad Institute Genomics Platform"/>
            <consortium name="The Broad Institute Genome Sequencing Center for Infectious Disease"/>
            <person name="Wu L."/>
            <person name="Ma J."/>
        </authorList>
    </citation>
    <scope>NUCLEOTIDE SEQUENCE [LARGE SCALE GENOMIC DNA]</scope>
    <source>
        <strain evidence="4">CCUG 55609</strain>
    </source>
</reference>
<keyword evidence="2" id="KW-0472">Membrane</keyword>
<evidence type="ECO:0000256" key="2">
    <source>
        <dbReference type="SAM" id="Phobius"/>
    </source>
</evidence>
<dbReference type="EMBL" id="JBHTNF010000001">
    <property type="protein sequence ID" value="MFD1326904.1"/>
    <property type="molecule type" value="Genomic_DNA"/>
</dbReference>
<comment type="caution">
    <text evidence="3">The sequence shown here is derived from an EMBL/GenBank/DDBJ whole genome shotgun (WGS) entry which is preliminary data.</text>
</comment>
<evidence type="ECO:0000256" key="1">
    <source>
        <dbReference type="SAM" id="MobiDB-lite"/>
    </source>
</evidence>
<keyword evidence="2" id="KW-0812">Transmembrane</keyword>
<evidence type="ECO:0000313" key="4">
    <source>
        <dbReference type="Proteomes" id="UP001597173"/>
    </source>
</evidence>